<keyword evidence="3" id="KW-1185">Reference proteome</keyword>
<dbReference type="AlphaFoldDB" id="A0A026X0C6"/>
<organism evidence="2 3">
    <name type="scientific">Ooceraea biroi</name>
    <name type="common">Clonal raider ant</name>
    <name type="synonym">Cerapachys biroi</name>
    <dbReference type="NCBI Taxonomy" id="2015173"/>
    <lineage>
        <taxon>Eukaryota</taxon>
        <taxon>Metazoa</taxon>
        <taxon>Ecdysozoa</taxon>
        <taxon>Arthropoda</taxon>
        <taxon>Hexapoda</taxon>
        <taxon>Insecta</taxon>
        <taxon>Pterygota</taxon>
        <taxon>Neoptera</taxon>
        <taxon>Endopterygota</taxon>
        <taxon>Hymenoptera</taxon>
        <taxon>Apocrita</taxon>
        <taxon>Aculeata</taxon>
        <taxon>Formicoidea</taxon>
        <taxon>Formicidae</taxon>
        <taxon>Dorylinae</taxon>
        <taxon>Ooceraea</taxon>
    </lineage>
</organism>
<dbReference type="EMBL" id="KK107046">
    <property type="protein sequence ID" value="EZA61717.1"/>
    <property type="molecule type" value="Genomic_DNA"/>
</dbReference>
<name>A0A026X0C6_OOCBI</name>
<dbReference type="Proteomes" id="UP000053097">
    <property type="component" value="Unassembled WGS sequence"/>
</dbReference>
<accession>A0A026X0C6</accession>
<evidence type="ECO:0000313" key="3">
    <source>
        <dbReference type="Proteomes" id="UP000053097"/>
    </source>
</evidence>
<protein>
    <submittedName>
        <fullName evidence="2">Uncharacterized protein</fullName>
    </submittedName>
</protein>
<reference evidence="2 3" key="1">
    <citation type="journal article" date="2014" name="Curr. Biol.">
        <title>The genome of the clonal raider ant Cerapachys biroi.</title>
        <authorList>
            <person name="Oxley P.R."/>
            <person name="Ji L."/>
            <person name="Fetter-Pruneda I."/>
            <person name="McKenzie S.K."/>
            <person name="Li C."/>
            <person name="Hu H."/>
            <person name="Zhang G."/>
            <person name="Kronauer D.J."/>
        </authorList>
    </citation>
    <scope>NUCLEOTIDE SEQUENCE [LARGE SCALE GENOMIC DNA]</scope>
</reference>
<gene>
    <name evidence="2" type="ORF">X777_09338</name>
</gene>
<feature type="region of interest" description="Disordered" evidence="1">
    <location>
        <begin position="35"/>
        <end position="54"/>
    </location>
</feature>
<sequence length="54" mass="6149">MPPTVFPFTATRIIFLRLLFCPILHPSALYFDKGRRPPPISLHDDDSKCVSSSF</sequence>
<proteinExistence type="predicted"/>
<evidence type="ECO:0000313" key="2">
    <source>
        <dbReference type="EMBL" id="EZA61717.1"/>
    </source>
</evidence>
<evidence type="ECO:0000256" key="1">
    <source>
        <dbReference type="SAM" id="MobiDB-lite"/>
    </source>
</evidence>